<dbReference type="AlphaFoldDB" id="D2EGI0"/>
<accession>D2EGI0</accession>
<sequence>MEISGDIECKGLLNECLKVFKPFRGTYLNIEYGSLPKGIAGRVNAEIETTRKRKKSGFFGKESVRINRRIKNNEFYIRINENLARINNENLRKEVVTSIILHELLHIERKDLLEHSKNYRKRKHKKIHSSLEKEALERLNLLRKLEGLKPLEKDNYIEKEIERTVNTGR</sequence>
<name>D2EGI0_PARA4</name>
<protein>
    <submittedName>
        <fullName evidence="1">Uncharacterized protein</fullName>
    </submittedName>
</protein>
<dbReference type="Proteomes" id="UP000009375">
    <property type="component" value="Unassembled WGS sequence"/>
</dbReference>
<gene>
    <name evidence="1" type="ORF">BJBARM4_0879</name>
</gene>
<evidence type="ECO:0000313" key="2">
    <source>
        <dbReference type="Proteomes" id="UP000009375"/>
    </source>
</evidence>
<proteinExistence type="predicted"/>
<dbReference type="EMBL" id="GG730075">
    <property type="protein sequence ID" value="EEZ92517.1"/>
    <property type="molecule type" value="Genomic_DNA"/>
</dbReference>
<evidence type="ECO:0000313" key="1">
    <source>
        <dbReference type="EMBL" id="EEZ92517.1"/>
    </source>
</evidence>
<reference evidence="1 2" key="1">
    <citation type="journal article" date="2010" name="Proc. Natl. Acad. Sci. U.S.A.">
        <title>Enigmatic, ultrasmall, uncultivated Archaea.</title>
        <authorList>
            <person name="Baker B.J."/>
            <person name="Comolli L.R."/>
            <person name="Dick G.J."/>
            <person name="Hauser L.J."/>
            <person name="Hyatt D."/>
            <person name="Dill B.D."/>
            <person name="Land M.L."/>
            <person name="Verberkmoes N.C."/>
            <person name="Hettich R.L."/>
            <person name="Banfield J.F."/>
        </authorList>
    </citation>
    <scope>NUCLEOTIDE SEQUENCE [LARGE SCALE GENOMIC DNA]</scope>
</reference>
<organism evidence="1 2">
    <name type="scientific">Candidatus Parvarchaeum acidiphilum ARMAN-4</name>
    <dbReference type="NCBI Taxonomy" id="662760"/>
    <lineage>
        <taxon>Archaea</taxon>
        <taxon>Candidatus Parvarchaeota</taxon>
        <taxon>Candidatus Parvarchaeum</taxon>
    </lineage>
</organism>